<feature type="coiled-coil region" evidence="1">
    <location>
        <begin position="131"/>
        <end position="227"/>
    </location>
</feature>
<dbReference type="RefSeq" id="WP_265895754.1">
    <property type="nucleotide sequence ID" value="NZ_JAPIVE010000001.1"/>
</dbReference>
<dbReference type="AlphaFoldDB" id="A0AA41ZF14"/>
<evidence type="ECO:0000256" key="1">
    <source>
        <dbReference type="SAM" id="Coils"/>
    </source>
</evidence>
<evidence type="ECO:0008006" key="5">
    <source>
        <dbReference type="Google" id="ProtNLM"/>
    </source>
</evidence>
<dbReference type="PANTHER" id="PTHR32309">
    <property type="entry name" value="TYROSINE-PROTEIN KINASE"/>
    <property type="match status" value="1"/>
</dbReference>
<dbReference type="PANTHER" id="PTHR32309:SF31">
    <property type="entry name" value="CAPSULAR EXOPOLYSACCHARIDE FAMILY"/>
    <property type="match status" value="1"/>
</dbReference>
<protein>
    <recommendedName>
        <fullName evidence="5">Tyrosine kinase G-rich domain-containing protein</fullName>
    </recommendedName>
</protein>
<sequence length="450" mass="49364">MRRARRLAIYLGILISVWAAIGILASIVIAKSPVQYTTRWVIILPGSGAGLAVSLESIGQASSQSSSPYTNTSVDPKVNYQAIATSDPVIIDAARRSNMSTEAFSSLKIKLVDQTALIDFSISGDTAEQALAKAEAHFAAFRATLEHLRRDEFATRENASRLSIETYERTLDTSQQELLDFQKNSRLISMDQFQSMTLAIETLKEKIEQTTAELKATRIQRQTLMARLGIDGDAASQAMLLQRDASFQSLLTERTKAQAVLTEQAGKWGDRHPEVMTSQAGVDALTQALFSRARILLSPTLSMGDFRAIVSAGNRGTQEAMIQRIVELEIKIKGLASQRESFIEAHARREEKINGSMADAAQLQALMRQQQVAAAVYTTALAKIDIGKIDPFTSYPMLQLLSAPVAPDSPDKLGKKLAMLGAIGSSFFATIGLVLLWIRKPYIRKLRKSE</sequence>
<evidence type="ECO:0000256" key="2">
    <source>
        <dbReference type="SAM" id="Phobius"/>
    </source>
</evidence>
<keyword evidence="2" id="KW-0472">Membrane</keyword>
<reference evidence="3" key="1">
    <citation type="submission" date="2022-11" db="EMBL/GenBank/DDBJ databases">
        <title>Larsenimonas rhizosphaerae sp. nov., isolated from a tidal mudflat.</title>
        <authorList>
            <person name="Lee S.D."/>
            <person name="Kim I.S."/>
        </authorList>
    </citation>
    <scope>NUCLEOTIDE SEQUENCE</scope>
    <source>
        <strain evidence="3">GH2-1</strain>
    </source>
</reference>
<accession>A0AA41ZF14</accession>
<comment type="caution">
    <text evidence="3">The sequence shown here is derived from an EMBL/GenBank/DDBJ whole genome shotgun (WGS) entry which is preliminary data.</text>
</comment>
<keyword evidence="2" id="KW-1133">Transmembrane helix</keyword>
<gene>
    <name evidence="3" type="ORF">OQ287_05150</name>
</gene>
<feature type="transmembrane region" description="Helical" evidence="2">
    <location>
        <begin position="7"/>
        <end position="29"/>
    </location>
</feature>
<name>A0AA41ZF14_9GAMM</name>
<evidence type="ECO:0000313" key="4">
    <source>
        <dbReference type="Proteomes" id="UP001165678"/>
    </source>
</evidence>
<keyword evidence="1" id="KW-0175">Coiled coil</keyword>
<evidence type="ECO:0000313" key="3">
    <source>
        <dbReference type="EMBL" id="MCX2523617.1"/>
    </source>
</evidence>
<keyword evidence="2" id="KW-0812">Transmembrane</keyword>
<dbReference type="Proteomes" id="UP001165678">
    <property type="component" value="Unassembled WGS sequence"/>
</dbReference>
<dbReference type="InterPro" id="IPR050445">
    <property type="entry name" value="Bact_polysacc_biosynth/exp"/>
</dbReference>
<organism evidence="3 4">
    <name type="scientific">Larsenimonas rhizosphaerae</name>
    <dbReference type="NCBI Taxonomy" id="2944682"/>
    <lineage>
        <taxon>Bacteria</taxon>
        <taxon>Pseudomonadati</taxon>
        <taxon>Pseudomonadota</taxon>
        <taxon>Gammaproteobacteria</taxon>
        <taxon>Oceanospirillales</taxon>
        <taxon>Halomonadaceae</taxon>
        <taxon>Larsenimonas</taxon>
    </lineage>
</organism>
<proteinExistence type="predicted"/>
<dbReference type="EMBL" id="JAPIVE010000001">
    <property type="protein sequence ID" value="MCX2523617.1"/>
    <property type="molecule type" value="Genomic_DNA"/>
</dbReference>
<keyword evidence="4" id="KW-1185">Reference proteome</keyword>
<feature type="transmembrane region" description="Helical" evidence="2">
    <location>
        <begin position="417"/>
        <end position="438"/>
    </location>
</feature>